<evidence type="ECO:0000256" key="1">
    <source>
        <dbReference type="SAM" id="Phobius"/>
    </source>
</evidence>
<dbReference type="Proteomes" id="UP000218811">
    <property type="component" value="Unassembled WGS sequence"/>
</dbReference>
<reference evidence="2 3" key="1">
    <citation type="journal article" date="2012" name="Science">
        <title>The Paleozoic origin of enzymatic lignin decomposition reconstructed from 31 fungal genomes.</title>
        <authorList>
            <person name="Floudas D."/>
            <person name="Binder M."/>
            <person name="Riley R."/>
            <person name="Barry K."/>
            <person name="Blanchette R.A."/>
            <person name="Henrissat B."/>
            <person name="Martinez A.T."/>
            <person name="Otillar R."/>
            <person name="Spatafora J.W."/>
            <person name="Yadav J.S."/>
            <person name="Aerts A."/>
            <person name="Benoit I."/>
            <person name="Boyd A."/>
            <person name="Carlson A."/>
            <person name="Copeland A."/>
            <person name="Coutinho P.M."/>
            <person name="de Vries R.P."/>
            <person name="Ferreira P."/>
            <person name="Findley K."/>
            <person name="Foster B."/>
            <person name="Gaskell J."/>
            <person name="Glotzer D."/>
            <person name="Gorecki P."/>
            <person name="Heitman J."/>
            <person name="Hesse C."/>
            <person name="Hori C."/>
            <person name="Igarashi K."/>
            <person name="Jurgens J.A."/>
            <person name="Kallen N."/>
            <person name="Kersten P."/>
            <person name="Kohler A."/>
            <person name="Kuees U."/>
            <person name="Kumar T.K.A."/>
            <person name="Kuo A."/>
            <person name="LaButti K."/>
            <person name="Larrondo L.F."/>
            <person name="Lindquist E."/>
            <person name="Ling A."/>
            <person name="Lombard V."/>
            <person name="Lucas S."/>
            <person name="Lundell T."/>
            <person name="Martin R."/>
            <person name="McLaughlin D.J."/>
            <person name="Morgenstern I."/>
            <person name="Morin E."/>
            <person name="Murat C."/>
            <person name="Nagy L.G."/>
            <person name="Nolan M."/>
            <person name="Ohm R.A."/>
            <person name="Patyshakuliyeva A."/>
            <person name="Rokas A."/>
            <person name="Ruiz-Duenas F.J."/>
            <person name="Sabat G."/>
            <person name="Salamov A."/>
            <person name="Samejima M."/>
            <person name="Schmutz J."/>
            <person name="Slot J.C."/>
            <person name="St John F."/>
            <person name="Stenlid J."/>
            <person name="Sun H."/>
            <person name="Sun S."/>
            <person name="Syed K."/>
            <person name="Tsang A."/>
            <person name="Wiebenga A."/>
            <person name="Young D."/>
            <person name="Pisabarro A."/>
            <person name="Eastwood D.C."/>
            <person name="Martin F."/>
            <person name="Cullen D."/>
            <person name="Grigoriev I.V."/>
            <person name="Hibbett D.S."/>
        </authorList>
    </citation>
    <scope>NUCLEOTIDE SEQUENCE [LARGE SCALE GENOMIC DNA]</scope>
    <source>
        <strain evidence="2 3">MD-104</strain>
    </source>
</reference>
<protein>
    <submittedName>
        <fullName evidence="2">Uncharacterized protein</fullName>
    </submittedName>
</protein>
<feature type="transmembrane region" description="Helical" evidence="1">
    <location>
        <begin position="74"/>
        <end position="97"/>
    </location>
</feature>
<sequence>MQINGEGGPRCKLYKKILKTVIVSLVTAGIAVGVAYALAPALLGVLGFGAAGPVAGSVSAGSLFSIIQAIGMGVSIPVGMVVVPAIISSITAGLAAWEWDNLDTYADLLLSWMRPFASTAMQWWGRVERFARGVGRAVARRIQLFGSSAMHWFRMWF</sequence>
<keyword evidence="1" id="KW-0472">Membrane</keyword>
<accession>A0A2H3JSJ9</accession>
<organism evidence="2 3">
    <name type="scientific">Wolfiporia cocos (strain MD-104)</name>
    <name type="common">Brown rot fungus</name>
    <dbReference type="NCBI Taxonomy" id="742152"/>
    <lineage>
        <taxon>Eukaryota</taxon>
        <taxon>Fungi</taxon>
        <taxon>Dikarya</taxon>
        <taxon>Basidiomycota</taxon>
        <taxon>Agaricomycotina</taxon>
        <taxon>Agaricomycetes</taxon>
        <taxon>Polyporales</taxon>
        <taxon>Phaeolaceae</taxon>
        <taxon>Wolfiporia</taxon>
    </lineage>
</organism>
<evidence type="ECO:0000313" key="3">
    <source>
        <dbReference type="Proteomes" id="UP000218811"/>
    </source>
</evidence>
<name>A0A2H3JSJ9_WOLCO</name>
<keyword evidence="3" id="KW-1185">Reference proteome</keyword>
<feature type="transmembrane region" description="Helical" evidence="1">
    <location>
        <begin position="45"/>
        <end position="67"/>
    </location>
</feature>
<dbReference type="EMBL" id="KB468113">
    <property type="protein sequence ID" value="PCH41779.1"/>
    <property type="molecule type" value="Genomic_DNA"/>
</dbReference>
<gene>
    <name evidence="2" type="ORF">WOLCODRAFT_17329</name>
</gene>
<feature type="transmembrane region" description="Helical" evidence="1">
    <location>
        <begin position="21"/>
        <end position="39"/>
    </location>
</feature>
<evidence type="ECO:0000313" key="2">
    <source>
        <dbReference type="EMBL" id="PCH41779.1"/>
    </source>
</evidence>
<proteinExistence type="predicted"/>
<keyword evidence="1" id="KW-0812">Transmembrane</keyword>
<dbReference type="AlphaFoldDB" id="A0A2H3JSJ9"/>
<keyword evidence="1" id="KW-1133">Transmembrane helix</keyword>